<proteinExistence type="predicted"/>
<feature type="coiled-coil region" evidence="1">
    <location>
        <begin position="306"/>
        <end position="333"/>
    </location>
</feature>
<dbReference type="Gene3D" id="3.40.50.300">
    <property type="entry name" value="P-loop containing nucleotide triphosphate hydrolases"/>
    <property type="match status" value="1"/>
</dbReference>
<dbReference type="SUPFAM" id="SSF52540">
    <property type="entry name" value="P-loop containing nucleoside triphosphate hydrolases"/>
    <property type="match status" value="1"/>
</dbReference>
<dbReference type="InterPro" id="IPR027417">
    <property type="entry name" value="P-loop_NTPase"/>
</dbReference>
<gene>
    <name evidence="2" type="ORF">HQM25_05860</name>
</gene>
<keyword evidence="1" id="KW-0175">Coiled coil</keyword>
<protein>
    <submittedName>
        <fullName evidence="2">TIGR02680 family protein</fullName>
    </submittedName>
</protein>
<dbReference type="EMBL" id="CP054038">
    <property type="protein sequence ID" value="QKJ18951.1"/>
    <property type="molecule type" value="Genomic_DNA"/>
</dbReference>
<name>A0A7D4Q1L7_9MICO</name>
<dbReference type="InterPro" id="IPR013496">
    <property type="entry name" value="CHP02680"/>
</dbReference>
<dbReference type="Proteomes" id="UP000502498">
    <property type="component" value="Chromosome"/>
</dbReference>
<dbReference type="RefSeq" id="WP_172989392.1">
    <property type="nucleotide sequence ID" value="NZ_CP054038.1"/>
</dbReference>
<sequence>MSIATVTRIAPAPTTEFADRARFVRAGIVNIHRYASTTFDFPDGRFCLLGTNGSGKSRGMDMLLPFLLSGDRRRMGSSTSGIVTVESLMRKMIGSATNRVGYVWVECALAGGTHLTIGACFKYSTASRTSTVEYFITPLRVGIDLILVEDGNRPLAKEKLTEQVGSHRITNSGTTHRERVAQELYGITDERGIERYRAYLDLLYKLRAPDIGVRINGGELTQLLSESLPPLSDEVLTQAGTHLDGLADIRDEQHRLERQVTQIDAALEVYAGYTAAALDAVAKTAEAADLAEGRAREDQRVAQTALDESLAKLAEARQEEAAAKNAAADAQARLSAIERSSAYKDHLALNDRTATVTALASAADNSLTAASGARRMLDQTTALANRAAEDVLSRAQSASSAIERLRSTAADAGLATDVPDVRASTLQAAPQTRHLRLSVDADEVEEQVTPVVTPTVAPTDLEQVLTQLTGIRDGAAVKRDAAAARRGDAAQLERDDVGIRSLEAAADATARRGIEALAQVEAAREAAADAHEALAEQWVAWTGDERVRQIAGSFDWTASPIGGFLDGGLEPFPDLTHLDRLPDTVATAARTLLDRRAASVSVRRDELQTRADALGQEQSDLTVNRRELTPDRARWVSAEEGTPFWRAVDFNPEVDQAVRARVEAALDAAGVLTAVIAGDRVHAADGELLVDAAGPVAGSPLNRILRSDGEVDVTAILERIGFDDDLHPTNIASDGSFRLGQLRGRPATAESRFIGHSARERTRQQRLEELANLIADIDLQQKLIAEELDAVQTERSQIAEVLSTAPSSEPVRRADADAAASARQADLIRGEQLVAKTAALEARAAWDARMQTHRSLCALAGLPWQNEGLTHLHASAESAGRSCVDAGRALEELQEGTRRFDEAAERRVAADADAIAAESKASSAWREWSAAAAELDQLRKSVGADADAIRADHATASTALSEAWDRVEAWREAVPALAESKGNAESELATASTNVDAAAHEAAHALGKLRSLCQRPGVLSAASGNDHFSRASTATAEWVRALLAGQPRTNVDSVHRALDTLIADVASDFEVIRHTDEDTGVLVVQLVDAEGAHELAHTAATLRERYVTGRAALAQEEHDRFQRYIMDSVGEELRQAILLAQESIKATSQRVSQYRTSNGIGVKLRITANDALGPDLVRIRELVSIAGPIRTEQQTAELTGLLRTVVEHEYSDNPGAGYEAALSKAFDYRNWFTVEALILGPEPDRVRGIRGAQLSSGELRYVSYLTLTCAIDAQMSALPPTAPRLLLMDDAFAMVDPKGRRNLVQVMVERDIDFVMTGFDLWLTYPEAPGVDLYEIHAHGEDAPAAAVHYRWDGHHKRIQLTRHDSLQGCADLPA</sequence>
<evidence type="ECO:0000313" key="2">
    <source>
        <dbReference type="EMBL" id="QKJ18951.1"/>
    </source>
</evidence>
<evidence type="ECO:0000313" key="3">
    <source>
        <dbReference type="Proteomes" id="UP000502498"/>
    </source>
</evidence>
<evidence type="ECO:0000256" key="1">
    <source>
        <dbReference type="SAM" id="Coils"/>
    </source>
</evidence>
<organism evidence="2 3">
    <name type="scientific">Microbacterium hominis</name>
    <dbReference type="NCBI Taxonomy" id="162426"/>
    <lineage>
        <taxon>Bacteria</taxon>
        <taxon>Bacillati</taxon>
        <taxon>Actinomycetota</taxon>
        <taxon>Actinomycetes</taxon>
        <taxon>Micrococcales</taxon>
        <taxon>Microbacteriaceae</taxon>
        <taxon>Microbacterium</taxon>
    </lineage>
</organism>
<dbReference type="Pfam" id="PF13558">
    <property type="entry name" value="SbcC_Walker_B"/>
    <property type="match status" value="1"/>
</dbReference>
<dbReference type="NCBIfam" id="TIGR02680">
    <property type="entry name" value="TIGR02680 family protein"/>
    <property type="match status" value="1"/>
</dbReference>
<accession>A0A7D4Q1L7</accession>
<reference evidence="2 3" key="1">
    <citation type="submission" date="2020-05" db="EMBL/GenBank/DDBJ databases">
        <title>Strain PA2F3 complete genome.</title>
        <authorList>
            <person name="Kim Y.-S."/>
            <person name="Kim S.-J."/>
            <person name="Jung H.-k."/>
            <person name="Kim S.-E."/>
            <person name="Kim K.-H."/>
        </authorList>
    </citation>
    <scope>NUCLEOTIDE SEQUENCE [LARGE SCALE GENOMIC DNA]</scope>
    <source>
        <strain evidence="2 3">PA2F3</strain>
    </source>
</reference>